<sequence>MDDGTTPPEAGEPARGGRGGNQRLLKWAMGAAALGAVVIYQSVNPHTVTLPPPTAAVAVPPTAAPPAAGAPAAKSPGAPAAVNTTPSLGRSKPTKIKIPRLRVEAPFTELGLDKAGALEVPPADNPNLVGWFREGPTPGERGAALLVGHVDTTKGPAVFLMVRTLAPGDTVEIARADRTVAVFAVDAVKTYPKNGFPDNEVYADAPDAQLRLITCGGTYNRKTKDYSENIVAFAHLQSSRKA</sequence>
<dbReference type="EMBL" id="BAAATR010000001">
    <property type="protein sequence ID" value="GAA2227500.1"/>
    <property type="molecule type" value="Genomic_DNA"/>
</dbReference>
<evidence type="ECO:0000256" key="2">
    <source>
        <dbReference type="SAM" id="MobiDB-lite"/>
    </source>
</evidence>
<evidence type="ECO:0000313" key="4">
    <source>
        <dbReference type="Proteomes" id="UP001500305"/>
    </source>
</evidence>
<evidence type="ECO:0000256" key="1">
    <source>
        <dbReference type="ARBA" id="ARBA00022801"/>
    </source>
</evidence>
<feature type="compositionally biased region" description="Low complexity" evidence="2">
    <location>
        <begin position="64"/>
        <end position="81"/>
    </location>
</feature>
<dbReference type="RefSeq" id="WP_344634366.1">
    <property type="nucleotide sequence ID" value="NZ_BAAATR010000001.1"/>
</dbReference>
<dbReference type="Pfam" id="PF04203">
    <property type="entry name" value="Sortase"/>
    <property type="match status" value="1"/>
</dbReference>
<dbReference type="Gene3D" id="2.40.260.10">
    <property type="entry name" value="Sortase"/>
    <property type="match status" value="1"/>
</dbReference>
<reference evidence="4" key="1">
    <citation type="journal article" date="2019" name="Int. J. Syst. Evol. Microbiol.">
        <title>The Global Catalogue of Microorganisms (GCM) 10K type strain sequencing project: providing services to taxonomists for standard genome sequencing and annotation.</title>
        <authorList>
            <consortium name="The Broad Institute Genomics Platform"/>
            <consortium name="The Broad Institute Genome Sequencing Center for Infectious Disease"/>
            <person name="Wu L."/>
            <person name="Ma J."/>
        </authorList>
    </citation>
    <scope>NUCLEOTIDE SEQUENCE [LARGE SCALE GENOMIC DNA]</scope>
    <source>
        <strain evidence="4">JCM 7356</strain>
    </source>
</reference>
<dbReference type="CDD" id="cd05829">
    <property type="entry name" value="Sortase_F"/>
    <property type="match status" value="1"/>
</dbReference>
<evidence type="ECO:0000313" key="3">
    <source>
        <dbReference type="EMBL" id="GAA2227500.1"/>
    </source>
</evidence>
<dbReference type="InterPro" id="IPR042001">
    <property type="entry name" value="Sortase_F"/>
</dbReference>
<name>A0ABP5Q6N0_9ACTN</name>
<organism evidence="3 4">
    <name type="scientific">Kitasatospora cystarginea</name>
    <dbReference type="NCBI Taxonomy" id="58350"/>
    <lineage>
        <taxon>Bacteria</taxon>
        <taxon>Bacillati</taxon>
        <taxon>Actinomycetota</taxon>
        <taxon>Actinomycetes</taxon>
        <taxon>Kitasatosporales</taxon>
        <taxon>Streptomycetaceae</taxon>
        <taxon>Kitasatospora</taxon>
    </lineage>
</organism>
<comment type="caution">
    <text evidence="3">The sequence shown here is derived from an EMBL/GenBank/DDBJ whole genome shotgun (WGS) entry which is preliminary data.</text>
</comment>
<feature type="region of interest" description="Disordered" evidence="2">
    <location>
        <begin position="1"/>
        <end position="21"/>
    </location>
</feature>
<feature type="region of interest" description="Disordered" evidence="2">
    <location>
        <begin position="64"/>
        <end position="92"/>
    </location>
</feature>
<protein>
    <recommendedName>
        <fullName evidence="5">Class F sortase</fullName>
    </recommendedName>
</protein>
<proteinExistence type="predicted"/>
<dbReference type="SUPFAM" id="SSF63817">
    <property type="entry name" value="Sortase"/>
    <property type="match status" value="1"/>
</dbReference>
<dbReference type="InterPro" id="IPR023365">
    <property type="entry name" value="Sortase_dom-sf"/>
</dbReference>
<keyword evidence="4" id="KW-1185">Reference proteome</keyword>
<keyword evidence="1" id="KW-0378">Hydrolase</keyword>
<evidence type="ECO:0008006" key="5">
    <source>
        <dbReference type="Google" id="ProtNLM"/>
    </source>
</evidence>
<gene>
    <name evidence="3" type="ORF">GCM10010430_03760</name>
</gene>
<dbReference type="Proteomes" id="UP001500305">
    <property type="component" value="Unassembled WGS sequence"/>
</dbReference>
<dbReference type="InterPro" id="IPR005754">
    <property type="entry name" value="Sortase"/>
</dbReference>
<accession>A0ABP5Q6N0</accession>
<dbReference type="NCBIfam" id="NF033748">
    <property type="entry name" value="class_F_sortase"/>
    <property type="match status" value="1"/>
</dbReference>